<accession>A0A4R5VFF8</accession>
<name>A0A4R5VFF8_9BACT</name>
<protein>
    <submittedName>
        <fullName evidence="2">Uncharacterized protein</fullName>
    </submittedName>
</protein>
<keyword evidence="3" id="KW-1185">Reference proteome</keyword>
<comment type="caution">
    <text evidence="2">The sequence shown here is derived from an EMBL/GenBank/DDBJ whole genome shotgun (WGS) entry which is preliminary data.</text>
</comment>
<reference evidence="2 3" key="1">
    <citation type="submission" date="2019-03" db="EMBL/GenBank/DDBJ databases">
        <title>Algoriphagus aquimaris sp. nov., isolated form marine sediment in Pohang, Korea.</title>
        <authorList>
            <person name="Kim J."/>
            <person name="Yoon S.-H."/>
            <person name="Lee S.-S."/>
        </authorList>
    </citation>
    <scope>NUCLEOTIDE SEQUENCE [LARGE SCALE GENOMIC DNA]</scope>
    <source>
        <strain evidence="2 3">F21</strain>
    </source>
</reference>
<gene>
    <name evidence="2" type="ORF">E1898_00275</name>
</gene>
<dbReference type="AlphaFoldDB" id="A0A4R5VFF8"/>
<evidence type="ECO:0000313" key="2">
    <source>
        <dbReference type="EMBL" id="TDK51029.1"/>
    </source>
</evidence>
<evidence type="ECO:0000313" key="3">
    <source>
        <dbReference type="Proteomes" id="UP000295438"/>
    </source>
</evidence>
<dbReference type="Proteomes" id="UP000295438">
    <property type="component" value="Unassembled WGS sequence"/>
</dbReference>
<evidence type="ECO:0000256" key="1">
    <source>
        <dbReference type="SAM" id="Coils"/>
    </source>
</evidence>
<sequence>MKVLLDIKDSKALHLLEVLKSLPYVKTKQLTDAKAQLMSEIREAVEEMKQIRAGKKQARDAEDFLNEL</sequence>
<keyword evidence="1" id="KW-0175">Coiled coil</keyword>
<dbReference type="EMBL" id="SMUW01000014">
    <property type="protein sequence ID" value="TDK51029.1"/>
    <property type="molecule type" value="Genomic_DNA"/>
</dbReference>
<feature type="coiled-coil region" evidence="1">
    <location>
        <begin position="27"/>
        <end position="61"/>
    </location>
</feature>
<organism evidence="2 3">
    <name type="scientific">Algoriphagus formosus</name>
    <dbReference type="NCBI Taxonomy" id="2007308"/>
    <lineage>
        <taxon>Bacteria</taxon>
        <taxon>Pseudomonadati</taxon>
        <taxon>Bacteroidota</taxon>
        <taxon>Cytophagia</taxon>
        <taxon>Cytophagales</taxon>
        <taxon>Cyclobacteriaceae</taxon>
        <taxon>Algoriphagus</taxon>
    </lineage>
</organism>
<proteinExistence type="predicted"/>
<dbReference type="RefSeq" id="WP_100627943.1">
    <property type="nucleotide sequence ID" value="NZ_SMUW01000014.1"/>
</dbReference>